<evidence type="ECO:0000313" key="2">
    <source>
        <dbReference type="Proteomes" id="UP001283361"/>
    </source>
</evidence>
<protein>
    <submittedName>
        <fullName evidence="1">Uncharacterized protein</fullName>
    </submittedName>
</protein>
<gene>
    <name evidence="1" type="ORF">RRG08_026353</name>
</gene>
<name>A0AAE1CJM2_9GAST</name>
<keyword evidence="2" id="KW-1185">Reference proteome</keyword>
<sequence length="96" mass="10611">MIWLVTDRAQFRPIQTTDAASVRWLTSLNGQVDGELQSCHGAQILRSPSVYSIVIRSASTRLSRHSDNGLKSGTLARRSIASISGRHLHTTLWSSH</sequence>
<dbReference type="Proteomes" id="UP001283361">
    <property type="component" value="Unassembled WGS sequence"/>
</dbReference>
<comment type="caution">
    <text evidence="1">The sequence shown here is derived from an EMBL/GenBank/DDBJ whole genome shotgun (WGS) entry which is preliminary data.</text>
</comment>
<reference evidence="1" key="1">
    <citation type="journal article" date="2023" name="G3 (Bethesda)">
        <title>A reference genome for the long-term kleptoplast-retaining sea slug Elysia crispata morphotype clarki.</title>
        <authorList>
            <person name="Eastman K.E."/>
            <person name="Pendleton A.L."/>
            <person name="Shaikh M.A."/>
            <person name="Suttiyut T."/>
            <person name="Ogas R."/>
            <person name="Tomko P."/>
            <person name="Gavelis G."/>
            <person name="Widhalm J.R."/>
            <person name="Wisecaver J.H."/>
        </authorList>
    </citation>
    <scope>NUCLEOTIDE SEQUENCE</scope>
    <source>
        <strain evidence="1">ECLA1</strain>
    </source>
</reference>
<dbReference type="EMBL" id="JAWDGP010007980">
    <property type="protein sequence ID" value="KAK3698255.1"/>
    <property type="molecule type" value="Genomic_DNA"/>
</dbReference>
<organism evidence="1 2">
    <name type="scientific">Elysia crispata</name>
    <name type="common">lettuce slug</name>
    <dbReference type="NCBI Taxonomy" id="231223"/>
    <lineage>
        <taxon>Eukaryota</taxon>
        <taxon>Metazoa</taxon>
        <taxon>Spiralia</taxon>
        <taxon>Lophotrochozoa</taxon>
        <taxon>Mollusca</taxon>
        <taxon>Gastropoda</taxon>
        <taxon>Heterobranchia</taxon>
        <taxon>Euthyneura</taxon>
        <taxon>Panpulmonata</taxon>
        <taxon>Sacoglossa</taxon>
        <taxon>Placobranchoidea</taxon>
        <taxon>Plakobranchidae</taxon>
        <taxon>Elysia</taxon>
    </lineage>
</organism>
<evidence type="ECO:0000313" key="1">
    <source>
        <dbReference type="EMBL" id="KAK3698255.1"/>
    </source>
</evidence>
<accession>A0AAE1CJM2</accession>
<dbReference type="AlphaFoldDB" id="A0AAE1CJM2"/>
<proteinExistence type="predicted"/>